<dbReference type="SUPFAM" id="SSF46689">
    <property type="entry name" value="Homeodomain-like"/>
    <property type="match status" value="2"/>
</dbReference>
<dbReference type="PANTHER" id="PTHR43280:SF28">
    <property type="entry name" value="HTH-TYPE TRANSCRIPTIONAL ACTIVATOR RHAS"/>
    <property type="match status" value="1"/>
</dbReference>
<feature type="domain" description="HTH araC/xylS-type" evidence="5">
    <location>
        <begin position="634"/>
        <end position="733"/>
    </location>
</feature>
<dbReference type="PROSITE" id="PS01124">
    <property type="entry name" value="HTH_ARAC_FAMILY_2"/>
    <property type="match status" value="1"/>
</dbReference>
<dbReference type="Pfam" id="PF17853">
    <property type="entry name" value="GGDEF_2"/>
    <property type="match status" value="1"/>
</dbReference>
<dbReference type="InterPro" id="IPR009057">
    <property type="entry name" value="Homeodomain-like_sf"/>
</dbReference>
<reference evidence="6 7" key="1">
    <citation type="submission" date="2020-08" db="EMBL/GenBank/DDBJ databases">
        <title>Cohnella phylogeny.</title>
        <authorList>
            <person name="Dunlap C."/>
        </authorList>
    </citation>
    <scope>NUCLEOTIDE SEQUENCE [LARGE SCALE GENOMIC DNA]</scope>
    <source>
        <strain evidence="6 7">CBP 2801</strain>
    </source>
</reference>
<comment type="caution">
    <text evidence="6">The sequence shown here is derived from an EMBL/GenBank/DDBJ whole genome shotgun (WGS) entry which is preliminary data.</text>
</comment>
<dbReference type="SMART" id="SM00342">
    <property type="entry name" value="HTH_ARAC"/>
    <property type="match status" value="1"/>
</dbReference>
<dbReference type="InterPro" id="IPR041522">
    <property type="entry name" value="CdaR_GGDEF"/>
</dbReference>
<feature type="transmembrane region" description="Helical" evidence="4">
    <location>
        <begin position="297"/>
        <end position="321"/>
    </location>
</feature>
<keyword evidence="2" id="KW-0238">DNA-binding</keyword>
<name>A0A7X0SJ55_9BACL</name>
<keyword evidence="4" id="KW-1133">Transmembrane helix</keyword>
<gene>
    <name evidence="6" type="ORF">H7C18_08070</name>
</gene>
<dbReference type="RefSeq" id="WP_185128512.1">
    <property type="nucleotide sequence ID" value="NZ_JACJVO010000009.1"/>
</dbReference>
<evidence type="ECO:0000313" key="6">
    <source>
        <dbReference type="EMBL" id="MBB6730856.1"/>
    </source>
</evidence>
<evidence type="ECO:0000256" key="3">
    <source>
        <dbReference type="ARBA" id="ARBA00023163"/>
    </source>
</evidence>
<dbReference type="InterPro" id="IPR018060">
    <property type="entry name" value="HTH_AraC"/>
</dbReference>
<organism evidence="6 7">
    <name type="scientific">Cohnella zeiphila</name>
    <dbReference type="NCBI Taxonomy" id="2761120"/>
    <lineage>
        <taxon>Bacteria</taxon>
        <taxon>Bacillati</taxon>
        <taxon>Bacillota</taxon>
        <taxon>Bacilli</taxon>
        <taxon>Bacillales</taxon>
        <taxon>Paenibacillaceae</taxon>
        <taxon>Cohnella</taxon>
    </lineage>
</organism>
<proteinExistence type="predicted"/>
<dbReference type="AlphaFoldDB" id="A0A7X0SJ55"/>
<dbReference type="Gene3D" id="1.10.10.60">
    <property type="entry name" value="Homeodomain-like"/>
    <property type="match status" value="2"/>
</dbReference>
<dbReference type="PANTHER" id="PTHR43280">
    <property type="entry name" value="ARAC-FAMILY TRANSCRIPTIONAL REGULATOR"/>
    <property type="match status" value="1"/>
</dbReference>
<evidence type="ECO:0000256" key="2">
    <source>
        <dbReference type="ARBA" id="ARBA00023125"/>
    </source>
</evidence>
<accession>A0A7X0SJ55</accession>
<dbReference type="Gene3D" id="3.30.450.20">
    <property type="entry name" value="PAS domain"/>
    <property type="match status" value="1"/>
</dbReference>
<evidence type="ECO:0000259" key="5">
    <source>
        <dbReference type="PROSITE" id="PS01124"/>
    </source>
</evidence>
<dbReference type="GO" id="GO:0043565">
    <property type="term" value="F:sequence-specific DNA binding"/>
    <property type="evidence" value="ECO:0007669"/>
    <property type="project" value="InterPro"/>
</dbReference>
<dbReference type="GO" id="GO:0003700">
    <property type="term" value="F:DNA-binding transcription factor activity"/>
    <property type="evidence" value="ECO:0007669"/>
    <property type="project" value="InterPro"/>
</dbReference>
<sequence>MTKIGRSVIFYKYLLSYIFICTFPVVIMGIILYENTVGSLKSEIEKSNLTKLSQVESMMERQMKEFGNIAFLIAEDSKFLSYNLNDGYGRIEAVDELKKYKANSSIIDTLFLYLRHDDLIYSSDGFYSYDSFRKYFYRGSGWNDDQFYDDINRIANPQIKRMSGTDQASPAQRYLVYMYPVQPQSPRPYGTVVFAIQESELSSMMSNILGDFKGESYILDENDQILASVHQGEENGKLKSQMIAMIKEHDKSGIYELSSEHTKYSFSYVKSDTIGWSFVTILPTSQFMSRVIQKRTFTIELISLIAMMGVGIAFAFTHYHYVPIRRLANRLNREAASQAPSVVRNEFRLIESAADVFVSSNRELLREQLLAKLLAGKIGGAAQLQEWMKRSHTEFAGAGFYVLLIDGKTRFVDAAPIAQLLRENGSSAYCTDDPNGNGAAVIAMLDDSPDVAEAEPDLASLLAVWLEEAHGQAVHIGIGGVYSEPLQLNRSYIEASAALEYKMIAGGKAITNFRDIAASHHEEPWYPVEEQIVYLQSLKKGDRAVALHNLRSILDSIASKGASLLMLRYICFDMVNSAVKVVREIHAEHFREEIESLMGFDSLDELYARLERLTEKVCLYVEERKESKNVKLRDSVLDYVHRHFRDGGISLERIADEHDVSVSFLSRFFKEQVGETFTDYLSELRMKEAKLRLLHSEQSVGQIVEEIGYMNASNFVRKFKKTEGVTPGQYRKLYAPGIGSDQEESLE</sequence>
<keyword evidence="4" id="KW-0812">Transmembrane</keyword>
<evidence type="ECO:0000256" key="4">
    <source>
        <dbReference type="SAM" id="Phobius"/>
    </source>
</evidence>
<dbReference type="InterPro" id="IPR020449">
    <property type="entry name" value="Tscrpt_reg_AraC-type_HTH"/>
</dbReference>
<keyword evidence="3" id="KW-0804">Transcription</keyword>
<dbReference type="PRINTS" id="PR00032">
    <property type="entry name" value="HTHARAC"/>
</dbReference>
<dbReference type="Proteomes" id="UP000564644">
    <property type="component" value="Unassembled WGS sequence"/>
</dbReference>
<dbReference type="EMBL" id="JACJVO010000009">
    <property type="protein sequence ID" value="MBB6730856.1"/>
    <property type="molecule type" value="Genomic_DNA"/>
</dbReference>
<keyword evidence="4" id="KW-0472">Membrane</keyword>
<evidence type="ECO:0000313" key="7">
    <source>
        <dbReference type="Proteomes" id="UP000564644"/>
    </source>
</evidence>
<keyword evidence="7" id="KW-1185">Reference proteome</keyword>
<dbReference type="Pfam" id="PF12833">
    <property type="entry name" value="HTH_18"/>
    <property type="match status" value="1"/>
</dbReference>
<feature type="transmembrane region" description="Helical" evidence="4">
    <location>
        <begin position="14"/>
        <end position="33"/>
    </location>
</feature>
<evidence type="ECO:0000256" key="1">
    <source>
        <dbReference type="ARBA" id="ARBA00023015"/>
    </source>
</evidence>
<keyword evidence="1" id="KW-0805">Transcription regulation</keyword>
<protein>
    <submittedName>
        <fullName evidence="6">Helix-turn-helix domain-containing protein</fullName>
    </submittedName>
</protein>